<keyword evidence="4" id="KW-1185">Reference proteome</keyword>
<organism evidence="3 4">
    <name type="scientific">Durusdinium trenchii</name>
    <dbReference type="NCBI Taxonomy" id="1381693"/>
    <lineage>
        <taxon>Eukaryota</taxon>
        <taxon>Sar</taxon>
        <taxon>Alveolata</taxon>
        <taxon>Dinophyceae</taxon>
        <taxon>Suessiales</taxon>
        <taxon>Symbiodiniaceae</taxon>
        <taxon>Durusdinium</taxon>
    </lineage>
</organism>
<proteinExistence type="predicted"/>
<keyword evidence="2" id="KW-0472">Membrane</keyword>
<gene>
    <name evidence="3" type="ORF">CCMP2556_LOCUS45884</name>
</gene>
<feature type="compositionally biased region" description="Low complexity" evidence="1">
    <location>
        <begin position="59"/>
        <end position="77"/>
    </location>
</feature>
<dbReference type="Proteomes" id="UP001642484">
    <property type="component" value="Unassembled WGS sequence"/>
</dbReference>
<feature type="transmembrane region" description="Helical" evidence="2">
    <location>
        <begin position="24"/>
        <end position="45"/>
    </location>
</feature>
<sequence>MGPQQDQGQPCRRGCFPRRAPRSAGQVCVVVLVVCFTRCLAFLAAQSRSLTAVRPLTAQARPRTSSAAAPSPETSSTGEGGEPSEMEEDARQRVSAERVAALKDAINEGDLGKILEALGIPIWLLPAIEVVIGVLELGLIYAGIKLLPPETFGFLPEGVRCRSWRQVQPPKSNIAVVDNLV</sequence>
<dbReference type="EMBL" id="CAXAMN010025617">
    <property type="protein sequence ID" value="CAK9096514.1"/>
    <property type="molecule type" value="Genomic_DNA"/>
</dbReference>
<keyword evidence="2" id="KW-1133">Transmembrane helix</keyword>
<reference evidence="3 4" key="1">
    <citation type="submission" date="2024-02" db="EMBL/GenBank/DDBJ databases">
        <authorList>
            <person name="Chen Y."/>
            <person name="Shah S."/>
            <person name="Dougan E. K."/>
            <person name="Thang M."/>
            <person name="Chan C."/>
        </authorList>
    </citation>
    <scope>NUCLEOTIDE SEQUENCE [LARGE SCALE GENOMIC DNA]</scope>
</reference>
<protein>
    <submittedName>
        <fullName evidence="3">Uncharacterized protein</fullName>
    </submittedName>
</protein>
<name>A0ABP0R8I9_9DINO</name>
<accession>A0ABP0R8I9</accession>
<evidence type="ECO:0000256" key="2">
    <source>
        <dbReference type="SAM" id="Phobius"/>
    </source>
</evidence>
<evidence type="ECO:0000313" key="3">
    <source>
        <dbReference type="EMBL" id="CAK9096514.1"/>
    </source>
</evidence>
<evidence type="ECO:0000313" key="4">
    <source>
        <dbReference type="Proteomes" id="UP001642484"/>
    </source>
</evidence>
<comment type="caution">
    <text evidence="3">The sequence shown here is derived from an EMBL/GenBank/DDBJ whole genome shotgun (WGS) entry which is preliminary data.</text>
</comment>
<keyword evidence="2" id="KW-0812">Transmembrane</keyword>
<feature type="transmembrane region" description="Helical" evidence="2">
    <location>
        <begin position="122"/>
        <end position="144"/>
    </location>
</feature>
<evidence type="ECO:0000256" key="1">
    <source>
        <dbReference type="SAM" id="MobiDB-lite"/>
    </source>
</evidence>
<feature type="region of interest" description="Disordered" evidence="1">
    <location>
        <begin position="59"/>
        <end position="93"/>
    </location>
</feature>